<comment type="caution">
    <text evidence="6">The sequence shown here is derived from an EMBL/GenBank/DDBJ whole genome shotgun (WGS) entry which is preliminary data.</text>
</comment>
<dbReference type="NCBIfam" id="NF007113">
    <property type="entry name" value="PRK09562.1"/>
    <property type="match status" value="1"/>
</dbReference>
<dbReference type="CDD" id="cd11528">
    <property type="entry name" value="NTP-PPase_MazG_Nterm"/>
    <property type="match status" value="1"/>
</dbReference>
<evidence type="ECO:0000256" key="2">
    <source>
        <dbReference type="ARBA" id="ARBA00061115"/>
    </source>
</evidence>
<dbReference type="EMBL" id="PVTE01000004">
    <property type="protein sequence ID" value="PRY42872.1"/>
    <property type="molecule type" value="Genomic_DNA"/>
</dbReference>
<dbReference type="InterPro" id="IPR004518">
    <property type="entry name" value="MazG-like_dom"/>
</dbReference>
<keyword evidence="7" id="KW-1185">Reference proteome</keyword>
<dbReference type="EC" id="3.6.1.8" evidence="3"/>
<feature type="domain" description="NTP pyrophosphohydrolase MazG-like" evidence="5">
    <location>
        <begin position="42"/>
        <end position="114"/>
    </location>
</feature>
<dbReference type="InterPro" id="IPR048011">
    <property type="entry name" value="NTP-PPase_MazG-like_C"/>
</dbReference>
<evidence type="ECO:0000256" key="1">
    <source>
        <dbReference type="ARBA" id="ARBA00052141"/>
    </source>
</evidence>
<evidence type="ECO:0000313" key="6">
    <source>
        <dbReference type="EMBL" id="PRY42872.1"/>
    </source>
</evidence>
<dbReference type="GO" id="GO:0046076">
    <property type="term" value="P:dTTP catabolic process"/>
    <property type="evidence" value="ECO:0007669"/>
    <property type="project" value="TreeGrafter"/>
</dbReference>
<dbReference type="AlphaFoldDB" id="A0A2T0TB27"/>
<dbReference type="Proteomes" id="UP000238375">
    <property type="component" value="Unassembled WGS sequence"/>
</dbReference>
<dbReference type="FunFam" id="1.10.287.1080:FF:000001">
    <property type="entry name" value="Nucleoside triphosphate pyrophosphohydrolase"/>
    <property type="match status" value="1"/>
</dbReference>
<sequence>MMNDATDFQQLAPRRQEQLMAFNRLLTIMDELREQCPWDRKQTLDSLRHLTIEETYELSDAILNKDMADIRKELGDVQLHLIFYAKIASETGDFDIADVLNGECDKLISRHPHIYGDANGNPVVADTEEQVKANWEQLKLKEGNKSVLGGVPASLPALVKAMRIQEKARGAGFDWDEKEQVWEKVEEEMQEFKAEFNIETPGQSIDPQRAEGEFGDLLFSLVNYARFVDINPETALERTNKKFIKRFQYIEEQARANGKSLRDMTLAEMDVYWNQAKQV</sequence>
<comment type="similarity">
    <text evidence="2">Belongs to the nucleoside triphosphate pyrophosphohydrolase family.</text>
</comment>
<keyword evidence="6" id="KW-0378">Hydrolase</keyword>
<dbReference type="PANTHER" id="PTHR30522:SF0">
    <property type="entry name" value="NUCLEOSIDE TRIPHOSPHATE PYROPHOSPHOHYDROLASE"/>
    <property type="match status" value="1"/>
</dbReference>
<dbReference type="Pfam" id="PF03819">
    <property type="entry name" value="MazG"/>
    <property type="match status" value="1"/>
</dbReference>
<protein>
    <recommendedName>
        <fullName evidence="4">Nucleoside triphosphate pyrophosphohydrolase</fullName>
        <ecNumber evidence="3">3.6.1.8</ecNumber>
    </recommendedName>
</protein>
<dbReference type="GO" id="GO:0047693">
    <property type="term" value="F:ATP diphosphatase activity"/>
    <property type="evidence" value="ECO:0007669"/>
    <property type="project" value="UniProtKB-EC"/>
</dbReference>
<organism evidence="6 7">
    <name type="scientific">Spirosoma oryzae</name>
    <dbReference type="NCBI Taxonomy" id="1469603"/>
    <lineage>
        <taxon>Bacteria</taxon>
        <taxon>Pseudomonadati</taxon>
        <taxon>Bacteroidota</taxon>
        <taxon>Cytophagia</taxon>
        <taxon>Cytophagales</taxon>
        <taxon>Cytophagaceae</taxon>
        <taxon>Spirosoma</taxon>
    </lineage>
</organism>
<dbReference type="PANTHER" id="PTHR30522">
    <property type="entry name" value="NUCLEOSIDE TRIPHOSPHATE PYROPHOSPHOHYDROLASE"/>
    <property type="match status" value="1"/>
</dbReference>
<evidence type="ECO:0000256" key="4">
    <source>
        <dbReference type="ARBA" id="ARBA00074799"/>
    </source>
</evidence>
<dbReference type="GO" id="GO:0046081">
    <property type="term" value="P:dUTP catabolic process"/>
    <property type="evidence" value="ECO:0007669"/>
    <property type="project" value="TreeGrafter"/>
</dbReference>
<dbReference type="SUPFAM" id="SSF101386">
    <property type="entry name" value="all-alpha NTP pyrophosphatases"/>
    <property type="match status" value="2"/>
</dbReference>
<evidence type="ECO:0000259" key="5">
    <source>
        <dbReference type="Pfam" id="PF03819"/>
    </source>
</evidence>
<dbReference type="FunFam" id="1.10.287.1080:FF:000003">
    <property type="entry name" value="Nucleoside triphosphate pyrophosphohydrolase"/>
    <property type="match status" value="1"/>
</dbReference>
<dbReference type="InterPro" id="IPR011551">
    <property type="entry name" value="NTP_PyrPHydrolase_MazG"/>
</dbReference>
<dbReference type="InterPro" id="IPR048015">
    <property type="entry name" value="NTP-PPase_MazG-like_N"/>
</dbReference>
<dbReference type="GO" id="GO:0046047">
    <property type="term" value="P:TTP catabolic process"/>
    <property type="evidence" value="ECO:0007669"/>
    <property type="project" value="TreeGrafter"/>
</dbReference>
<dbReference type="Gene3D" id="1.10.287.1080">
    <property type="entry name" value="MazG-like"/>
    <property type="match status" value="2"/>
</dbReference>
<evidence type="ECO:0000313" key="7">
    <source>
        <dbReference type="Proteomes" id="UP000238375"/>
    </source>
</evidence>
<gene>
    <name evidence="6" type="ORF">CLV58_1041</name>
</gene>
<evidence type="ECO:0000256" key="3">
    <source>
        <dbReference type="ARBA" id="ARBA00066372"/>
    </source>
</evidence>
<accession>A0A2T0TB27</accession>
<proteinExistence type="inferred from homology"/>
<comment type="catalytic activity">
    <reaction evidence="1">
        <text>ATP + H2O = AMP + diphosphate + H(+)</text>
        <dbReference type="Rhea" id="RHEA:14245"/>
        <dbReference type="ChEBI" id="CHEBI:15377"/>
        <dbReference type="ChEBI" id="CHEBI:15378"/>
        <dbReference type="ChEBI" id="CHEBI:30616"/>
        <dbReference type="ChEBI" id="CHEBI:33019"/>
        <dbReference type="ChEBI" id="CHEBI:456215"/>
        <dbReference type="EC" id="3.6.1.8"/>
    </reaction>
</comment>
<reference evidence="6 7" key="1">
    <citation type="submission" date="2018-03" db="EMBL/GenBank/DDBJ databases">
        <title>Genomic Encyclopedia of Archaeal and Bacterial Type Strains, Phase II (KMG-II): from individual species to whole genera.</title>
        <authorList>
            <person name="Goeker M."/>
        </authorList>
    </citation>
    <scope>NUCLEOTIDE SEQUENCE [LARGE SCALE GENOMIC DNA]</scope>
    <source>
        <strain evidence="6 7">DSM 28354</strain>
    </source>
</reference>
<name>A0A2T0TB27_9BACT</name>
<dbReference type="GO" id="GO:0006950">
    <property type="term" value="P:response to stress"/>
    <property type="evidence" value="ECO:0007669"/>
    <property type="project" value="UniProtKB-ARBA"/>
</dbReference>
<dbReference type="GO" id="GO:0046061">
    <property type="term" value="P:dATP catabolic process"/>
    <property type="evidence" value="ECO:0007669"/>
    <property type="project" value="TreeGrafter"/>
</dbReference>
<dbReference type="GO" id="GO:0046052">
    <property type="term" value="P:UTP catabolic process"/>
    <property type="evidence" value="ECO:0007669"/>
    <property type="project" value="TreeGrafter"/>
</dbReference>
<dbReference type="GO" id="GO:0006203">
    <property type="term" value="P:dGTP catabolic process"/>
    <property type="evidence" value="ECO:0007669"/>
    <property type="project" value="TreeGrafter"/>
</dbReference>
<dbReference type="NCBIfam" id="TIGR00444">
    <property type="entry name" value="mazG"/>
    <property type="match status" value="1"/>
</dbReference>
<dbReference type="CDD" id="cd11529">
    <property type="entry name" value="NTP-PPase_MazG_Cterm"/>
    <property type="match status" value="1"/>
</dbReference>